<dbReference type="WBParaSite" id="HCON_00170590-00001">
    <property type="protein sequence ID" value="HCON_00170590-00001"/>
    <property type="gene ID" value="HCON_00170590"/>
</dbReference>
<accession>A0A7I4Z3L9</accession>
<organism evidence="1 2">
    <name type="scientific">Haemonchus contortus</name>
    <name type="common">Barber pole worm</name>
    <dbReference type="NCBI Taxonomy" id="6289"/>
    <lineage>
        <taxon>Eukaryota</taxon>
        <taxon>Metazoa</taxon>
        <taxon>Ecdysozoa</taxon>
        <taxon>Nematoda</taxon>
        <taxon>Chromadorea</taxon>
        <taxon>Rhabditida</taxon>
        <taxon>Rhabditina</taxon>
        <taxon>Rhabditomorpha</taxon>
        <taxon>Strongyloidea</taxon>
        <taxon>Trichostrongylidae</taxon>
        <taxon>Haemonchus</taxon>
    </lineage>
</organism>
<proteinExistence type="predicted"/>
<reference evidence="2" key="1">
    <citation type="submission" date="2020-12" db="UniProtKB">
        <authorList>
            <consortium name="WormBaseParasite"/>
        </authorList>
    </citation>
    <scope>IDENTIFICATION</scope>
    <source>
        <strain evidence="2">MHco3</strain>
    </source>
</reference>
<keyword evidence="1" id="KW-1185">Reference proteome</keyword>
<dbReference type="AlphaFoldDB" id="A0A7I4Z3L9"/>
<evidence type="ECO:0000313" key="2">
    <source>
        <dbReference type="WBParaSite" id="HCON_00170590-00001"/>
    </source>
</evidence>
<dbReference type="Proteomes" id="UP000025227">
    <property type="component" value="Unplaced"/>
</dbReference>
<sequence>MRGMYVMSGMYGMYGIYDMYGMYVCEVKVEKMRKGKISVGRKNTRLPLRILEAFNVNVKPDCVTDRQTDRQTNKHTYKQTDTPNLWIIYSNYI</sequence>
<evidence type="ECO:0000313" key="1">
    <source>
        <dbReference type="Proteomes" id="UP000025227"/>
    </source>
</evidence>
<name>A0A7I4Z3L9_HAECO</name>
<protein>
    <submittedName>
        <fullName evidence="2">Ovule protein</fullName>
    </submittedName>
</protein>